<feature type="DNA-binding region" description="H-T-H motif" evidence="2">
    <location>
        <begin position="25"/>
        <end position="44"/>
    </location>
</feature>
<evidence type="ECO:0000259" key="3">
    <source>
        <dbReference type="PROSITE" id="PS50977"/>
    </source>
</evidence>
<dbReference type="InterPro" id="IPR009057">
    <property type="entry name" value="Homeodomain-like_sf"/>
</dbReference>
<dbReference type="InterPro" id="IPR050624">
    <property type="entry name" value="HTH-type_Tx_Regulator"/>
</dbReference>
<dbReference type="Proteomes" id="UP001597211">
    <property type="component" value="Unassembled WGS sequence"/>
</dbReference>
<comment type="caution">
    <text evidence="4">The sequence shown here is derived from an EMBL/GenBank/DDBJ whole genome shotgun (WGS) entry which is preliminary data.</text>
</comment>
<feature type="domain" description="HTH tetR-type" evidence="3">
    <location>
        <begin position="2"/>
        <end position="62"/>
    </location>
</feature>
<dbReference type="PANTHER" id="PTHR43479:SF11">
    <property type="entry name" value="ACREF_ENVCD OPERON REPRESSOR-RELATED"/>
    <property type="match status" value="1"/>
</dbReference>
<protein>
    <submittedName>
        <fullName evidence="4">TetR/AcrR family transcriptional regulator</fullName>
    </submittedName>
</protein>
<dbReference type="Pfam" id="PF00440">
    <property type="entry name" value="TetR_N"/>
    <property type="match status" value="1"/>
</dbReference>
<dbReference type="InterPro" id="IPR001647">
    <property type="entry name" value="HTH_TetR"/>
</dbReference>
<keyword evidence="5" id="KW-1185">Reference proteome</keyword>
<keyword evidence="1 2" id="KW-0238">DNA-binding</keyword>
<reference evidence="5" key="1">
    <citation type="journal article" date="2019" name="Int. J. Syst. Evol. Microbiol.">
        <title>The Global Catalogue of Microorganisms (GCM) 10K type strain sequencing project: providing services to taxonomists for standard genome sequencing and annotation.</title>
        <authorList>
            <consortium name="The Broad Institute Genomics Platform"/>
            <consortium name="The Broad Institute Genome Sequencing Center for Infectious Disease"/>
            <person name="Wu L."/>
            <person name="Ma J."/>
        </authorList>
    </citation>
    <scope>NUCLEOTIDE SEQUENCE [LARGE SCALE GENOMIC DNA]</scope>
    <source>
        <strain evidence="5">CCUG 48216</strain>
    </source>
</reference>
<proteinExistence type="predicted"/>
<evidence type="ECO:0000313" key="4">
    <source>
        <dbReference type="EMBL" id="MFD1182411.1"/>
    </source>
</evidence>
<evidence type="ECO:0000256" key="2">
    <source>
        <dbReference type="PROSITE-ProRule" id="PRU00335"/>
    </source>
</evidence>
<evidence type="ECO:0000256" key="1">
    <source>
        <dbReference type="ARBA" id="ARBA00023125"/>
    </source>
</evidence>
<evidence type="ECO:0000313" key="5">
    <source>
        <dbReference type="Proteomes" id="UP001597211"/>
    </source>
</evidence>
<sequence>MEDKKTRIYQCGKELFSAQGFKDTNVADITRKAGVSVGTFYNYYASKEKLFMEIFSDENAKLKRQLMESADLNEEPLRMIQGFLARNQEGMRSNPILKEWYNRDVYGRIEKLYREESGQDAVDFVYGDSLELVKRWQAEGKMRADIDSGMIMAMFAAIIHIETHKEEIGLMHFPQLLDYMTEFIMEGLTRRPH</sequence>
<dbReference type="PANTHER" id="PTHR43479">
    <property type="entry name" value="ACREF/ENVCD OPERON REPRESSOR-RELATED"/>
    <property type="match status" value="1"/>
</dbReference>
<name>A0ABW3SEP5_9BACL</name>
<dbReference type="SUPFAM" id="SSF46689">
    <property type="entry name" value="Homeodomain-like"/>
    <property type="match status" value="1"/>
</dbReference>
<dbReference type="EMBL" id="JBHTKZ010000025">
    <property type="protein sequence ID" value="MFD1182411.1"/>
    <property type="molecule type" value="Genomic_DNA"/>
</dbReference>
<dbReference type="PRINTS" id="PR00455">
    <property type="entry name" value="HTHTETR"/>
</dbReference>
<dbReference type="PROSITE" id="PS50977">
    <property type="entry name" value="HTH_TETR_2"/>
    <property type="match status" value="1"/>
</dbReference>
<accession>A0ABW3SEP5</accession>
<dbReference type="Gene3D" id="1.10.357.10">
    <property type="entry name" value="Tetracycline Repressor, domain 2"/>
    <property type="match status" value="1"/>
</dbReference>
<organism evidence="4 5">
    <name type="scientific">Paenibacillus timonensis</name>
    <dbReference type="NCBI Taxonomy" id="225915"/>
    <lineage>
        <taxon>Bacteria</taxon>
        <taxon>Bacillati</taxon>
        <taxon>Bacillota</taxon>
        <taxon>Bacilli</taxon>
        <taxon>Bacillales</taxon>
        <taxon>Paenibacillaceae</taxon>
        <taxon>Paenibacillus</taxon>
    </lineage>
</organism>
<gene>
    <name evidence="4" type="ORF">ACFQ2Z_13675</name>
</gene>
<dbReference type="RefSeq" id="WP_270406298.1">
    <property type="nucleotide sequence ID" value="NZ_JAQDEO010000018.1"/>
</dbReference>